<gene>
    <name evidence="2" type="ordered locus">Hden_0111</name>
    <name evidence="3" type="ordered locus">Hden_1531</name>
</gene>
<sequence>MGNSETKSDFPPSPIWTLAEELADWAAQDYPLSGWDVINMLCERGLLHPENAKQIADAAMRRHNGPPATELNRGDFDEDAKIPF</sequence>
<evidence type="ECO:0000313" key="4">
    <source>
        <dbReference type="Proteomes" id="UP000002033"/>
    </source>
</evidence>
<dbReference type="HOGENOM" id="CLU_2523047_0_0_5"/>
<accession>D8JQ17</accession>
<evidence type="ECO:0000256" key="1">
    <source>
        <dbReference type="SAM" id="MobiDB-lite"/>
    </source>
</evidence>
<dbReference type="EMBL" id="CP002083">
    <property type="protein sequence ID" value="ADJ23343.1"/>
    <property type="molecule type" value="Genomic_DNA"/>
</dbReference>
<dbReference type="KEGG" id="hdn:Hden_1531"/>
<keyword evidence="4" id="KW-1185">Reference proteome</keyword>
<evidence type="ECO:0000313" key="3">
    <source>
        <dbReference type="EMBL" id="ADJ23343.1"/>
    </source>
</evidence>
<feature type="compositionally biased region" description="Basic and acidic residues" evidence="1">
    <location>
        <begin position="72"/>
        <end position="84"/>
    </location>
</feature>
<evidence type="ECO:0000313" key="2">
    <source>
        <dbReference type="EMBL" id="ADJ21938.1"/>
    </source>
</evidence>
<dbReference type="Proteomes" id="UP000002033">
    <property type="component" value="Chromosome"/>
</dbReference>
<name>D8JQ17_HYPDA</name>
<protein>
    <submittedName>
        <fullName evidence="2">Uncharacterized protein</fullName>
    </submittedName>
</protein>
<proteinExistence type="predicted"/>
<organism evidence="2 4">
    <name type="scientific">Hyphomicrobium denitrificans (strain ATCC 51888 / DSM 1869 / NCIMB 11706 / TK 0415)</name>
    <dbReference type="NCBI Taxonomy" id="582899"/>
    <lineage>
        <taxon>Bacteria</taxon>
        <taxon>Pseudomonadati</taxon>
        <taxon>Pseudomonadota</taxon>
        <taxon>Alphaproteobacteria</taxon>
        <taxon>Hyphomicrobiales</taxon>
        <taxon>Hyphomicrobiaceae</taxon>
        <taxon>Hyphomicrobium</taxon>
    </lineage>
</organism>
<dbReference type="RefSeq" id="WP_013214157.1">
    <property type="nucleotide sequence ID" value="NC_014313.1"/>
</dbReference>
<dbReference type="AlphaFoldDB" id="D8JQ17"/>
<dbReference type="KEGG" id="hdn:Hden_0111"/>
<dbReference type="EMBL" id="CP002083">
    <property type="protein sequence ID" value="ADJ21938.1"/>
    <property type="molecule type" value="Genomic_DNA"/>
</dbReference>
<dbReference type="STRING" id="582899.Hden_0111"/>
<feature type="region of interest" description="Disordered" evidence="1">
    <location>
        <begin position="61"/>
        <end position="84"/>
    </location>
</feature>
<reference evidence="2" key="1">
    <citation type="submission" date="2010-06" db="EMBL/GenBank/DDBJ databases">
        <title>Complete sequence of Hyphomicrobium denitrificans ATCC 51888.</title>
        <authorList>
            <consortium name="US DOE Joint Genome Institute"/>
            <person name="Lucas S."/>
            <person name="Copeland A."/>
            <person name="Lapidus A."/>
            <person name="Cheng J.-F."/>
            <person name="Bruce D."/>
            <person name="Goodwin L."/>
            <person name="Pitluck S."/>
            <person name="Held B."/>
            <person name="Detter J.C."/>
            <person name="Han C."/>
            <person name="Tapia R."/>
            <person name="Land M."/>
            <person name="Hauser L."/>
            <person name="Kyrpides N."/>
            <person name="Ivanova N."/>
            <person name="Brown P.J.B."/>
            <person name="Brun Y.V."/>
            <person name="Woyke T."/>
        </authorList>
    </citation>
    <scope>NUCLEOTIDE SEQUENCE</scope>
    <source>
        <strain evidence="2">ATCC 51888</strain>
    </source>
</reference>
<reference evidence="4" key="2">
    <citation type="journal article" date="2011" name="J. Bacteriol.">
        <title>Genome sequences of eight morphologically diverse alphaproteobacteria.</title>
        <authorList>
            <consortium name="US DOE Joint Genome Institute"/>
            <person name="Brown P.J."/>
            <person name="Kysela D.T."/>
            <person name="Buechlein A."/>
            <person name="Hemmerich C."/>
            <person name="Brun Y.V."/>
        </authorList>
    </citation>
    <scope>NUCLEOTIDE SEQUENCE [LARGE SCALE GENOMIC DNA]</scope>
    <source>
        <strain evidence="4">ATCC 51888 / DSM 1869 / NCIB 11706 / TK 0415</strain>
    </source>
</reference>